<gene>
    <name evidence="1" type="ORF">GCM10008957_29520</name>
</gene>
<accession>A0A918CAU5</accession>
<name>A0A918CAU5_9DEIO</name>
<organism evidence="1 2">
    <name type="scientific">Deinococcus ruber</name>
    <dbReference type="NCBI Taxonomy" id="1848197"/>
    <lineage>
        <taxon>Bacteria</taxon>
        <taxon>Thermotogati</taxon>
        <taxon>Deinococcota</taxon>
        <taxon>Deinococci</taxon>
        <taxon>Deinococcales</taxon>
        <taxon>Deinococcaceae</taxon>
        <taxon>Deinococcus</taxon>
    </lineage>
</organism>
<evidence type="ECO:0000313" key="2">
    <source>
        <dbReference type="Proteomes" id="UP000603865"/>
    </source>
</evidence>
<evidence type="ECO:0000313" key="1">
    <source>
        <dbReference type="EMBL" id="GGR14778.1"/>
    </source>
</evidence>
<keyword evidence="2" id="KW-1185">Reference proteome</keyword>
<dbReference type="EMBL" id="BMQL01000017">
    <property type="protein sequence ID" value="GGR14778.1"/>
    <property type="molecule type" value="Genomic_DNA"/>
</dbReference>
<protein>
    <submittedName>
        <fullName evidence="1">Uncharacterized protein</fullName>
    </submittedName>
</protein>
<dbReference type="RefSeq" id="WP_229776090.1">
    <property type="nucleotide sequence ID" value="NZ_BMQL01000017.1"/>
</dbReference>
<comment type="caution">
    <text evidence="1">The sequence shown here is derived from an EMBL/GenBank/DDBJ whole genome shotgun (WGS) entry which is preliminary data.</text>
</comment>
<sequence length="110" mass="11768">MPTPDAPAAPLSPADLLALLRRHGGREYRAAAHLAVRERATKRGAAKTAAPDAFKGQYLLTARGERVRAVGPSGRASELSEAEFLDIFGRYHFVDVQITGVLTDLGPLFG</sequence>
<reference evidence="1" key="1">
    <citation type="journal article" date="2014" name="Int. J. Syst. Evol. Microbiol.">
        <title>Complete genome sequence of Corynebacterium casei LMG S-19264T (=DSM 44701T), isolated from a smear-ripened cheese.</title>
        <authorList>
            <consortium name="US DOE Joint Genome Institute (JGI-PGF)"/>
            <person name="Walter F."/>
            <person name="Albersmeier A."/>
            <person name="Kalinowski J."/>
            <person name="Ruckert C."/>
        </authorList>
    </citation>
    <scope>NUCLEOTIDE SEQUENCE</scope>
    <source>
        <strain evidence="1">JCM 31311</strain>
    </source>
</reference>
<dbReference type="AlphaFoldDB" id="A0A918CAU5"/>
<proteinExistence type="predicted"/>
<reference evidence="1" key="2">
    <citation type="submission" date="2020-09" db="EMBL/GenBank/DDBJ databases">
        <authorList>
            <person name="Sun Q."/>
            <person name="Ohkuma M."/>
        </authorList>
    </citation>
    <scope>NUCLEOTIDE SEQUENCE</scope>
    <source>
        <strain evidence="1">JCM 31311</strain>
    </source>
</reference>
<dbReference type="Proteomes" id="UP000603865">
    <property type="component" value="Unassembled WGS sequence"/>
</dbReference>